<reference evidence="8 9" key="1">
    <citation type="submission" date="2016-04" db="EMBL/GenBank/DDBJ databases">
        <title>The genome of Intoshia linei affirms orthonectids as highly simplified spiralians.</title>
        <authorList>
            <person name="Mikhailov K.V."/>
            <person name="Slusarev G.S."/>
            <person name="Nikitin M.A."/>
            <person name="Logacheva M.D."/>
            <person name="Penin A."/>
            <person name="Aleoshin V."/>
            <person name="Panchin Y.V."/>
        </authorList>
    </citation>
    <scope>NUCLEOTIDE SEQUENCE [LARGE SCALE GENOMIC DNA]</scope>
    <source>
        <strain evidence="8">Intl2013</strain>
        <tissue evidence="8">Whole animal</tissue>
    </source>
</reference>
<dbReference type="InterPro" id="IPR040234">
    <property type="entry name" value="QC/QCL"/>
</dbReference>
<evidence type="ECO:0000256" key="2">
    <source>
        <dbReference type="ARBA" id="ARBA00006014"/>
    </source>
</evidence>
<comment type="catalytic activity">
    <reaction evidence="1">
        <text>N-terminal L-glutaminyl-[peptide] = N-terminal 5-oxo-L-prolyl-[peptide] + NH4(+)</text>
        <dbReference type="Rhea" id="RHEA:23652"/>
        <dbReference type="Rhea" id="RHEA-COMP:11736"/>
        <dbReference type="Rhea" id="RHEA-COMP:11846"/>
        <dbReference type="ChEBI" id="CHEBI:28938"/>
        <dbReference type="ChEBI" id="CHEBI:64722"/>
        <dbReference type="ChEBI" id="CHEBI:87215"/>
        <dbReference type="EC" id="2.3.2.5"/>
    </reaction>
</comment>
<dbReference type="PANTHER" id="PTHR12283:SF6">
    <property type="entry name" value="GLUTAMINYL-PEPTIDE CYCLOTRANSFERASE-RELATED"/>
    <property type="match status" value="1"/>
</dbReference>
<dbReference type="Gene3D" id="3.40.630.10">
    <property type="entry name" value="Zn peptidases"/>
    <property type="match status" value="1"/>
</dbReference>
<organism evidence="8 9">
    <name type="scientific">Intoshia linei</name>
    <dbReference type="NCBI Taxonomy" id="1819745"/>
    <lineage>
        <taxon>Eukaryota</taxon>
        <taxon>Metazoa</taxon>
        <taxon>Spiralia</taxon>
        <taxon>Lophotrochozoa</taxon>
        <taxon>Mesozoa</taxon>
        <taxon>Orthonectida</taxon>
        <taxon>Rhopaluridae</taxon>
        <taxon>Intoshia</taxon>
    </lineage>
</organism>
<evidence type="ECO:0000256" key="1">
    <source>
        <dbReference type="ARBA" id="ARBA00000001"/>
    </source>
</evidence>
<sequence>MKKKIFYSKTRKNKTCNRQYKKTFLWMSIFVMSFIGIVLFGYMKKTTVMNSQSLFHMDRFKLFLKPLLIERRVGTDGHGDAKKHIIDTMKSIGYTIIEHSFISKTPHGSKTFTNVIAQPKFIKSEIISFACHYDSKIYPFHFVGATDSAVPCAMLIEFAHNIFNILEQSRYTYEFIFFDGEEAFENWDDNDSLYGARQLVKDISKNQGLFKDRQHKNMKLLILLDLIGNKYPIFNPFINSKIFPILQNIEKALFPSHGIRYFKGSYKWIQIEDDHVPFQKIGVNVLHLIPYPFPQTWHTEDDNQWNIDYESIQDIGMILLHYVFYIEKHEN</sequence>
<feature type="domain" description="Peptidase M28" evidence="7">
    <location>
        <begin position="114"/>
        <end position="323"/>
    </location>
</feature>
<feature type="transmembrane region" description="Helical" evidence="6">
    <location>
        <begin position="24"/>
        <end position="43"/>
    </location>
</feature>
<comment type="similarity">
    <text evidence="2">Belongs to the glutaminyl-peptide cyclotransferase family.</text>
</comment>
<evidence type="ECO:0000259" key="7">
    <source>
        <dbReference type="Pfam" id="PF04389"/>
    </source>
</evidence>
<name>A0A177BDR4_9BILA</name>
<dbReference type="Pfam" id="PF04389">
    <property type="entry name" value="Peptidase_M28"/>
    <property type="match status" value="1"/>
</dbReference>
<evidence type="ECO:0000256" key="5">
    <source>
        <dbReference type="ARBA" id="ARBA00023315"/>
    </source>
</evidence>
<protein>
    <recommendedName>
        <fullName evidence="3">glutaminyl-peptide cyclotransferase</fullName>
        <ecNumber evidence="3">2.3.2.5</ecNumber>
    </recommendedName>
</protein>
<dbReference type="PANTHER" id="PTHR12283">
    <property type="entry name" value="GLUTAMINYL-PEPTIDE CYCLOTRANSFERASE"/>
    <property type="match status" value="1"/>
</dbReference>
<evidence type="ECO:0000256" key="6">
    <source>
        <dbReference type="SAM" id="Phobius"/>
    </source>
</evidence>
<keyword evidence="9" id="KW-1185">Reference proteome</keyword>
<evidence type="ECO:0000313" key="9">
    <source>
        <dbReference type="Proteomes" id="UP000078046"/>
    </source>
</evidence>
<comment type="caution">
    <text evidence="8">The sequence shown here is derived from an EMBL/GenBank/DDBJ whole genome shotgun (WGS) entry which is preliminary data.</text>
</comment>
<keyword evidence="6" id="KW-1133">Transmembrane helix</keyword>
<dbReference type="Proteomes" id="UP000078046">
    <property type="component" value="Unassembled WGS sequence"/>
</dbReference>
<dbReference type="AlphaFoldDB" id="A0A177BDR4"/>
<dbReference type="EMBL" id="LWCA01000020">
    <property type="protein sequence ID" value="OAF71833.1"/>
    <property type="molecule type" value="Genomic_DNA"/>
</dbReference>
<proteinExistence type="inferred from homology"/>
<keyword evidence="4" id="KW-0808">Transferase</keyword>
<dbReference type="GO" id="GO:0016603">
    <property type="term" value="F:glutaminyl-peptide cyclotransferase activity"/>
    <property type="evidence" value="ECO:0007669"/>
    <property type="project" value="UniProtKB-EC"/>
</dbReference>
<dbReference type="OrthoDB" id="3907302at2759"/>
<evidence type="ECO:0000256" key="3">
    <source>
        <dbReference type="ARBA" id="ARBA00012012"/>
    </source>
</evidence>
<dbReference type="EC" id="2.3.2.5" evidence="3"/>
<evidence type="ECO:0000256" key="4">
    <source>
        <dbReference type="ARBA" id="ARBA00022679"/>
    </source>
</evidence>
<dbReference type="InterPro" id="IPR007484">
    <property type="entry name" value="Peptidase_M28"/>
</dbReference>
<evidence type="ECO:0000313" key="8">
    <source>
        <dbReference type="EMBL" id="OAF71833.1"/>
    </source>
</evidence>
<keyword evidence="6" id="KW-0812">Transmembrane</keyword>
<keyword evidence="5" id="KW-0012">Acyltransferase</keyword>
<dbReference type="GO" id="GO:0008270">
    <property type="term" value="F:zinc ion binding"/>
    <property type="evidence" value="ECO:0007669"/>
    <property type="project" value="TreeGrafter"/>
</dbReference>
<gene>
    <name evidence="8" type="ORF">A3Q56_00376</name>
</gene>
<keyword evidence="6" id="KW-0472">Membrane</keyword>
<dbReference type="SUPFAM" id="SSF53187">
    <property type="entry name" value="Zn-dependent exopeptidases"/>
    <property type="match status" value="1"/>
</dbReference>
<accession>A0A177BDR4</accession>